<feature type="transmembrane region" description="Helical" evidence="19">
    <location>
        <begin position="191"/>
        <end position="210"/>
    </location>
</feature>
<evidence type="ECO:0000256" key="13">
    <source>
        <dbReference type="ARBA" id="ARBA00022989"/>
    </source>
</evidence>
<dbReference type="Pfam" id="PF01148">
    <property type="entry name" value="CTP_transf_1"/>
    <property type="match status" value="1"/>
</dbReference>
<evidence type="ECO:0000256" key="7">
    <source>
        <dbReference type="ARBA" id="ARBA00019373"/>
    </source>
</evidence>
<comment type="pathway">
    <text evidence="4">Lipid metabolism.</text>
</comment>
<dbReference type="PROSITE" id="PS01315">
    <property type="entry name" value="CDS"/>
    <property type="match status" value="1"/>
</dbReference>
<dbReference type="EMBL" id="MPRL01000013">
    <property type="protein sequence ID" value="OOZ41185.1"/>
    <property type="molecule type" value="Genomic_DNA"/>
</dbReference>
<keyword evidence="13 19" id="KW-1133">Transmembrane helix</keyword>
<evidence type="ECO:0000256" key="1">
    <source>
        <dbReference type="ARBA" id="ARBA00001698"/>
    </source>
</evidence>
<reference evidence="20 21" key="1">
    <citation type="submission" date="2016-11" db="EMBL/GenBank/DDBJ databases">
        <title>Mixed transmission modes and dynamic genome evolution in an obligate animal-bacterial symbiosis.</title>
        <authorList>
            <person name="Russell S.L."/>
            <person name="Corbett-Detig R.B."/>
            <person name="Cavanaugh C.M."/>
        </authorList>
    </citation>
    <scope>NUCLEOTIDE SEQUENCE [LARGE SCALE GENOMIC DNA]</scope>
    <source>
        <strain evidence="20">Sveles-Q1</strain>
    </source>
</reference>
<sequence>MLKQRLITAAVLILIAFAAIFGLSSSQLSILFAAIALAGAWEWGRLIGLERPLAKLAYLILLILLLYAGWTLSEIPVLVTNLLIATAVVWVVIIAAIVRYRGESGVTVVTRLFHAVAGLWLLSSTWLALLLIHRGQFSPVVDETLPSGALSLLYMLTLIWVADSGAYFSGRRFGKNRLARYVSPGKTLEGAFGALLAVSIWALLGAYLFGLNIEQGLLLVVVSLITALFSIAGDLYESLLKRRIGLKDSGQLLPGHGGVLDRIDSLLAAAPIFLLGLSLLGGKW</sequence>
<keyword evidence="14" id="KW-0443">Lipid metabolism</keyword>
<evidence type="ECO:0000256" key="6">
    <source>
        <dbReference type="ARBA" id="ARBA00012487"/>
    </source>
</evidence>
<dbReference type="EC" id="2.7.7.41" evidence="6 18"/>
<dbReference type="Proteomes" id="UP000191110">
    <property type="component" value="Unassembled WGS sequence"/>
</dbReference>
<evidence type="ECO:0000256" key="8">
    <source>
        <dbReference type="ARBA" id="ARBA00022475"/>
    </source>
</evidence>
<keyword evidence="17" id="KW-1208">Phospholipid metabolism</keyword>
<feature type="transmembrane region" description="Helical" evidence="19">
    <location>
        <begin position="78"/>
        <end position="100"/>
    </location>
</feature>
<evidence type="ECO:0000256" key="5">
    <source>
        <dbReference type="ARBA" id="ARBA00010185"/>
    </source>
</evidence>
<organism evidence="20 21">
    <name type="scientific">Solemya pervernicosa gill symbiont</name>
    <dbReference type="NCBI Taxonomy" id="642797"/>
    <lineage>
        <taxon>Bacteria</taxon>
        <taxon>Pseudomonadati</taxon>
        <taxon>Pseudomonadota</taxon>
        <taxon>Gammaproteobacteria</taxon>
        <taxon>sulfur-oxidizing symbionts</taxon>
    </lineage>
</organism>
<keyword evidence="8" id="KW-1003">Cell membrane</keyword>
<evidence type="ECO:0000256" key="17">
    <source>
        <dbReference type="ARBA" id="ARBA00023264"/>
    </source>
</evidence>
<dbReference type="UniPathway" id="UPA00557">
    <property type="reaction ID" value="UER00614"/>
</dbReference>
<dbReference type="InterPro" id="IPR000374">
    <property type="entry name" value="PC_trans"/>
</dbReference>
<protein>
    <recommendedName>
        <fullName evidence="7 18">Phosphatidate cytidylyltransferase</fullName>
        <ecNumber evidence="6 18">2.7.7.41</ecNumber>
    </recommendedName>
</protein>
<dbReference type="PANTHER" id="PTHR46382">
    <property type="entry name" value="PHOSPHATIDATE CYTIDYLYLTRANSFERASE"/>
    <property type="match status" value="1"/>
</dbReference>
<feature type="transmembrane region" description="Helical" evidence="19">
    <location>
        <begin position="112"/>
        <end position="132"/>
    </location>
</feature>
<dbReference type="AlphaFoldDB" id="A0A1T2L7U5"/>
<evidence type="ECO:0000256" key="15">
    <source>
        <dbReference type="ARBA" id="ARBA00023136"/>
    </source>
</evidence>
<evidence type="ECO:0000256" key="19">
    <source>
        <dbReference type="SAM" id="Phobius"/>
    </source>
</evidence>
<keyword evidence="9" id="KW-0444">Lipid biosynthesis</keyword>
<feature type="transmembrane region" description="Helical" evidence="19">
    <location>
        <begin position="216"/>
        <end position="236"/>
    </location>
</feature>
<comment type="pathway">
    <text evidence="3 18">Phospholipid metabolism; CDP-diacylglycerol biosynthesis; CDP-diacylglycerol from sn-glycerol 3-phosphate: step 3/3.</text>
</comment>
<keyword evidence="16" id="KW-0594">Phospholipid biosynthesis</keyword>
<comment type="catalytic activity">
    <reaction evidence="1 18">
        <text>a 1,2-diacyl-sn-glycero-3-phosphate + CTP + H(+) = a CDP-1,2-diacyl-sn-glycerol + diphosphate</text>
        <dbReference type="Rhea" id="RHEA:16229"/>
        <dbReference type="ChEBI" id="CHEBI:15378"/>
        <dbReference type="ChEBI" id="CHEBI:33019"/>
        <dbReference type="ChEBI" id="CHEBI:37563"/>
        <dbReference type="ChEBI" id="CHEBI:58332"/>
        <dbReference type="ChEBI" id="CHEBI:58608"/>
        <dbReference type="EC" id="2.7.7.41"/>
    </reaction>
</comment>
<dbReference type="GO" id="GO:0005886">
    <property type="term" value="C:plasma membrane"/>
    <property type="evidence" value="ECO:0007669"/>
    <property type="project" value="UniProtKB-SubCell"/>
</dbReference>
<name>A0A1T2L7U5_9GAMM</name>
<comment type="subcellular location">
    <subcellularLocation>
        <location evidence="2">Cell membrane</location>
        <topology evidence="2">Multi-pass membrane protein</topology>
    </subcellularLocation>
</comment>
<evidence type="ECO:0000256" key="18">
    <source>
        <dbReference type="RuleBase" id="RU003938"/>
    </source>
</evidence>
<keyword evidence="21" id="KW-1185">Reference proteome</keyword>
<evidence type="ECO:0000256" key="9">
    <source>
        <dbReference type="ARBA" id="ARBA00022516"/>
    </source>
</evidence>
<proteinExistence type="inferred from homology"/>
<dbReference type="RefSeq" id="WP_172840164.1">
    <property type="nucleotide sequence ID" value="NZ_MPRL01000013.1"/>
</dbReference>
<comment type="caution">
    <text evidence="20">The sequence shown here is derived from an EMBL/GenBank/DDBJ whole genome shotgun (WGS) entry which is preliminary data.</text>
</comment>
<evidence type="ECO:0000256" key="4">
    <source>
        <dbReference type="ARBA" id="ARBA00005189"/>
    </source>
</evidence>
<evidence type="ECO:0000256" key="3">
    <source>
        <dbReference type="ARBA" id="ARBA00005119"/>
    </source>
</evidence>
<keyword evidence="10 18" id="KW-0808">Transferase</keyword>
<dbReference type="GO" id="GO:0016024">
    <property type="term" value="P:CDP-diacylglycerol biosynthetic process"/>
    <property type="evidence" value="ECO:0007669"/>
    <property type="project" value="UniProtKB-UniPathway"/>
</dbReference>
<keyword evidence="12 18" id="KW-0548">Nucleotidyltransferase</keyword>
<feature type="transmembrane region" description="Helical" evidence="19">
    <location>
        <begin position="56"/>
        <end position="72"/>
    </location>
</feature>
<evidence type="ECO:0000256" key="12">
    <source>
        <dbReference type="ARBA" id="ARBA00022695"/>
    </source>
</evidence>
<feature type="transmembrane region" description="Helical" evidence="19">
    <location>
        <begin position="152"/>
        <end position="170"/>
    </location>
</feature>
<feature type="transmembrane region" description="Helical" evidence="19">
    <location>
        <begin position="28"/>
        <end position="44"/>
    </location>
</feature>
<evidence type="ECO:0000256" key="14">
    <source>
        <dbReference type="ARBA" id="ARBA00023098"/>
    </source>
</evidence>
<evidence type="ECO:0000256" key="2">
    <source>
        <dbReference type="ARBA" id="ARBA00004651"/>
    </source>
</evidence>
<evidence type="ECO:0000256" key="16">
    <source>
        <dbReference type="ARBA" id="ARBA00023209"/>
    </source>
</evidence>
<gene>
    <name evidence="20" type="ORF">BOW53_04785</name>
</gene>
<comment type="similarity">
    <text evidence="5 18">Belongs to the CDS family.</text>
</comment>
<dbReference type="GO" id="GO:0004605">
    <property type="term" value="F:phosphatidate cytidylyltransferase activity"/>
    <property type="evidence" value="ECO:0007669"/>
    <property type="project" value="UniProtKB-EC"/>
</dbReference>
<evidence type="ECO:0000313" key="21">
    <source>
        <dbReference type="Proteomes" id="UP000191110"/>
    </source>
</evidence>
<keyword evidence="11 18" id="KW-0812">Transmembrane</keyword>
<evidence type="ECO:0000256" key="11">
    <source>
        <dbReference type="ARBA" id="ARBA00022692"/>
    </source>
</evidence>
<evidence type="ECO:0000313" key="20">
    <source>
        <dbReference type="EMBL" id="OOZ41185.1"/>
    </source>
</evidence>
<keyword evidence="15 19" id="KW-0472">Membrane</keyword>
<evidence type="ECO:0000256" key="10">
    <source>
        <dbReference type="ARBA" id="ARBA00022679"/>
    </source>
</evidence>
<dbReference type="PANTHER" id="PTHR46382:SF1">
    <property type="entry name" value="PHOSPHATIDATE CYTIDYLYLTRANSFERASE"/>
    <property type="match status" value="1"/>
</dbReference>
<accession>A0A1T2L7U5</accession>